<keyword evidence="6" id="KW-0560">Oxidoreductase</keyword>
<evidence type="ECO:0000256" key="5">
    <source>
        <dbReference type="PIRSR" id="PIRSR602401-1"/>
    </source>
</evidence>
<evidence type="ECO:0008006" key="10">
    <source>
        <dbReference type="Google" id="ProtNLM"/>
    </source>
</evidence>
<organism evidence="8 9">
    <name type="scientific">Vermiconidia calcicola</name>
    <dbReference type="NCBI Taxonomy" id="1690605"/>
    <lineage>
        <taxon>Eukaryota</taxon>
        <taxon>Fungi</taxon>
        <taxon>Dikarya</taxon>
        <taxon>Ascomycota</taxon>
        <taxon>Pezizomycotina</taxon>
        <taxon>Dothideomycetes</taxon>
        <taxon>Dothideomycetidae</taxon>
        <taxon>Mycosphaerellales</taxon>
        <taxon>Extremaceae</taxon>
        <taxon>Vermiconidia</taxon>
    </lineage>
</organism>
<evidence type="ECO:0000313" key="9">
    <source>
        <dbReference type="Proteomes" id="UP001345827"/>
    </source>
</evidence>
<dbReference type="PANTHER" id="PTHR24305:SF166">
    <property type="entry name" value="CYTOCHROME P450 12A4, MITOCHONDRIAL-RELATED"/>
    <property type="match status" value="1"/>
</dbReference>
<dbReference type="PROSITE" id="PS00086">
    <property type="entry name" value="CYTOCHROME_P450"/>
    <property type="match status" value="1"/>
</dbReference>
<evidence type="ECO:0000256" key="4">
    <source>
        <dbReference type="ARBA" id="ARBA00023004"/>
    </source>
</evidence>
<keyword evidence="6" id="KW-0503">Monooxygenase</keyword>
<feature type="binding site" description="axial binding residue" evidence="5">
    <location>
        <position position="489"/>
    </location>
    <ligand>
        <name>heme</name>
        <dbReference type="ChEBI" id="CHEBI:30413"/>
    </ligand>
    <ligandPart>
        <name>Fe</name>
        <dbReference type="ChEBI" id="CHEBI:18248"/>
    </ligandPart>
</feature>
<evidence type="ECO:0000256" key="7">
    <source>
        <dbReference type="SAM" id="Phobius"/>
    </source>
</evidence>
<comment type="cofactor">
    <cofactor evidence="1 5">
        <name>heme</name>
        <dbReference type="ChEBI" id="CHEBI:30413"/>
    </cofactor>
</comment>
<feature type="transmembrane region" description="Helical" evidence="7">
    <location>
        <begin position="7"/>
        <end position="32"/>
    </location>
</feature>
<dbReference type="AlphaFoldDB" id="A0AAV9PW29"/>
<accession>A0AAV9PW29</accession>
<dbReference type="Gene3D" id="1.10.630.10">
    <property type="entry name" value="Cytochrome P450"/>
    <property type="match status" value="1"/>
</dbReference>
<dbReference type="Proteomes" id="UP001345827">
    <property type="component" value="Unassembled WGS sequence"/>
</dbReference>
<name>A0AAV9PW29_9PEZI</name>
<dbReference type="PANTHER" id="PTHR24305">
    <property type="entry name" value="CYTOCHROME P450"/>
    <property type="match status" value="1"/>
</dbReference>
<dbReference type="CDD" id="cd11059">
    <property type="entry name" value="CYP_fungal"/>
    <property type="match status" value="1"/>
</dbReference>
<evidence type="ECO:0000256" key="1">
    <source>
        <dbReference type="ARBA" id="ARBA00001971"/>
    </source>
</evidence>
<keyword evidence="5 6" id="KW-0349">Heme</keyword>
<dbReference type="EMBL" id="JAXLQG010000019">
    <property type="protein sequence ID" value="KAK5530356.1"/>
    <property type="molecule type" value="Genomic_DNA"/>
</dbReference>
<evidence type="ECO:0000256" key="2">
    <source>
        <dbReference type="ARBA" id="ARBA00010617"/>
    </source>
</evidence>
<keyword evidence="3 5" id="KW-0479">Metal-binding</keyword>
<dbReference type="PRINTS" id="PR00385">
    <property type="entry name" value="P450"/>
</dbReference>
<keyword evidence="9" id="KW-1185">Reference proteome</keyword>
<dbReference type="InterPro" id="IPR002401">
    <property type="entry name" value="Cyt_P450_E_grp-I"/>
</dbReference>
<dbReference type="SUPFAM" id="SSF48264">
    <property type="entry name" value="Cytochrome P450"/>
    <property type="match status" value="1"/>
</dbReference>
<evidence type="ECO:0000256" key="6">
    <source>
        <dbReference type="RuleBase" id="RU000461"/>
    </source>
</evidence>
<dbReference type="GO" id="GO:0020037">
    <property type="term" value="F:heme binding"/>
    <property type="evidence" value="ECO:0007669"/>
    <property type="project" value="InterPro"/>
</dbReference>
<dbReference type="GO" id="GO:0004497">
    <property type="term" value="F:monooxygenase activity"/>
    <property type="evidence" value="ECO:0007669"/>
    <property type="project" value="UniProtKB-KW"/>
</dbReference>
<dbReference type="PRINTS" id="PR00463">
    <property type="entry name" value="EP450I"/>
</dbReference>
<dbReference type="GO" id="GO:0005506">
    <property type="term" value="F:iron ion binding"/>
    <property type="evidence" value="ECO:0007669"/>
    <property type="project" value="InterPro"/>
</dbReference>
<dbReference type="GO" id="GO:0016705">
    <property type="term" value="F:oxidoreductase activity, acting on paired donors, with incorporation or reduction of molecular oxygen"/>
    <property type="evidence" value="ECO:0007669"/>
    <property type="project" value="InterPro"/>
</dbReference>
<dbReference type="InterPro" id="IPR036396">
    <property type="entry name" value="Cyt_P450_sf"/>
</dbReference>
<keyword evidence="7" id="KW-1133">Transmembrane helix</keyword>
<dbReference type="Pfam" id="PF00067">
    <property type="entry name" value="p450"/>
    <property type="match status" value="1"/>
</dbReference>
<keyword evidence="4 5" id="KW-0408">Iron</keyword>
<protein>
    <recommendedName>
        <fullName evidence="10">Cytochrome P450</fullName>
    </recommendedName>
</protein>
<sequence>MTQLLHSAWMLSIGICAVLVLASYNFIIYPVFFSPLAKIPNAHFLAPVTSLWITWKRFKRQNRGTIHLAHKTLGPIVRLGPNEISLNSLEGVKAVYTGGFDKHDWYPTSFSDYGELRMFTMVHSRVHAERKRMVSHVYSKSFLQSSPQFEEVSKAVLYRYLAAISRAVQSGKAVEVWSLNNALSMDFISGFEFGLANSSKWLIDDKLRAEMMGAYHAADEYEFYAMDLPVPIKRLCAWAGIPMVPKHVLAGASRMNDWTMSMVLGADKIVRHYQIGGKQVPIVDQPLLFKQLKLAFLKSTSSTKQNVSDILARTLTPRERNVIASECYDNMTAGMDTSAIVLTYLYWEMSKRPALQAKLRAELLTLSPNLKYGPSDSVGAHGDLPNPKDIDRLPLLHAIVYETLRRHSPAPGMQPRVTPKDGTYLAGFGYIPGNVRVESQPYSMHRNTEAFPDPEEWDPDRWITDLVDPEDLERRKRWFWAFSSGSRMCIGIHLAMQEIKLVTSELYTNFTSKIVDDRGMEQEDGFIAPPHGRKLILEFSPVGSPSPLPIGERPIDELSRKELQDLVRRQREQQTIKQGNGGIKHERSGTVTEFVRPLKSSKGACGETIYHCLQLNISINYQAGYLMTLLDDDQVYTEAAICGGEDEEEDSWLPKSVK</sequence>
<comment type="similarity">
    <text evidence="2 6">Belongs to the cytochrome P450 family.</text>
</comment>
<keyword evidence="7" id="KW-0472">Membrane</keyword>
<dbReference type="InterPro" id="IPR001128">
    <property type="entry name" value="Cyt_P450"/>
</dbReference>
<dbReference type="InterPro" id="IPR050121">
    <property type="entry name" value="Cytochrome_P450_monoxygenase"/>
</dbReference>
<proteinExistence type="inferred from homology"/>
<comment type="caution">
    <text evidence="8">The sequence shown here is derived from an EMBL/GenBank/DDBJ whole genome shotgun (WGS) entry which is preliminary data.</text>
</comment>
<reference evidence="8 9" key="1">
    <citation type="submission" date="2023-06" db="EMBL/GenBank/DDBJ databases">
        <title>Black Yeasts Isolated from many extreme environments.</title>
        <authorList>
            <person name="Coleine C."/>
            <person name="Stajich J.E."/>
            <person name="Selbmann L."/>
        </authorList>
    </citation>
    <scope>NUCLEOTIDE SEQUENCE [LARGE SCALE GENOMIC DNA]</scope>
    <source>
        <strain evidence="8 9">CCFEE 5887</strain>
    </source>
</reference>
<keyword evidence="7" id="KW-0812">Transmembrane</keyword>
<gene>
    <name evidence="8" type="ORF">LTR25_008934</name>
</gene>
<dbReference type="InterPro" id="IPR017972">
    <property type="entry name" value="Cyt_P450_CS"/>
</dbReference>
<evidence type="ECO:0000256" key="3">
    <source>
        <dbReference type="ARBA" id="ARBA00022723"/>
    </source>
</evidence>
<evidence type="ECO:0000313" key="8">
    <source>
        <dbReference type="EMBL" id="KAK5530356.1"/>
    </source>
</evidence>